<name>A0A109B8I6_HYPSL</name>
<gene>
    <name evidence="1" type="ORF">APY04_3410</name>
</gene>
<organism evidence="1 2">
    <name type="scientific">Hyphomicrobium sulfonivorans</name>
    <dbReference type="NCBI Taxonomy" id="121290"/>
    <lineage>
        <taxon>Bacteria</taxon>
        <taxon>Pseudomonadati</taxon>
        <taxon>Pseudomonadota</taxon>
        <taxon>Alphaproteobacteria</taxon>
        <taxon>Hyphomicrobiales</taxon>
        <taxon>Hyphomicrobiaceae</taxon>
        <taxon>Hyphomicrobium</taxon>
    </lineage>
</organism>
<evidence type="ECO:0000313" key="1">
    <source>
        <dbReference type="EMBL" id="KWT64146.1"/>
    </source>
</evidence>
<protein>
    <submittedName>
        <fullName evidence="1">Uncharacterized protein</fullName>
    </submittedName>
</protein>
<comment type="caution">
    <text evidence="1">The sequence shown here is derived from an EMBL/GenBank/DDBJ whole genome shotgun (WGS) entry which is preliminary data.</text>
</comment>
<accession>A0A109B8I6</accession>
<evidence type="ECO:0000313" key="2">
    <source>
        <dbReference type="Proteomes" id="UP000059074"/>
    </source>
</evidence>
<keyword evidence="2" id="KW-1185">Reference proteome</keyword>
<dbReference type="EMBL" id="LMTR01000094">
    <property type="protein sequence ID" value="KWT64146.1"/>
    <property type="molecule type" value="Genomic_DNA"/>
</dbReference>
<dbReference type="PATRIC" id="fig|121290.4.peg.1773"/>
<proteinExistence type="predicted"/>
<dbReference type="AlphaFoldDB" id="A0A109B8I6"/>
<sequence length="37" mass="4217">MWVSDHLGAALDTRKVARSACEWRMANGEWRIEVIAS</sequence>
<reference evidence="1 2" key="1">
    <citation type="submission" date="2015-10" db="EMBL/GenBank/DDBJ databases">
        <title>Transcriptomic analysis of a linuron degrading triple-species bacterial consortium.</title>
        <authorList>
            <person name="Albers P."/>
        </authorList>
    </citation>
    <scope>NUCLEOTIDE SEQUENCE [LARGE SCALE GENOMIC DNA]</scope>
    <source>
        <strain evidence="1 2">WDL6</strain>
    </source>
</reference>
<dbReference type="Proteomes" id="UP000059074">
    <property type="component" value="Unassembled WGS sequence"/>
</dbReference>